<feature type="compositionally biased region" description="Basic and acidic residues" evidence="1">
    <location>
        <begin position="104"/>
        <end position="119"/>
    </location>
</feature>
<feature type="region of interest" description="Disordered" evidence="1">
    <location>
        <begin position="87"/>
        <end position="119"/>
    </location>
</feature>
<dbReference type="Proteomes" id="UP000195062">
    <property type="component" value="Unassembled WGS sequence"/>
</dbReference>
<keyword evidence="3" id="KW-1185">Reference proteome</keyword>
<gene>
    <name evidence="2" type="ORF">CMMCAS07_14435</name>
</gene>
<evidence type="ECO:0000256" key="1">
    <source>
        <dbReference type="SAM" id="MobiDB-lite"/>
    </source>
</evidence>
<protein>
    <submittedName>
        <fullName evidence="2">Uncharacterized protein</fullName>
    </submittedName>
</protein>
<evidence type="ECO:0000313" key="3">
    <source>
        <dbReference type="Proteomes" id="UP000195062"/>
    </source>
</evidence>
<comment type="caution">
    <text evidence="2">The sequence shown here is derived from an EMBL/GenBank/DDBJ whole genome shotgun (WGS) entry which is preliminary data.</text>
</comment>
<reference evidence="2 3" key="1">
    <citation type="submission" date="2016-08" db="EMBL/GenBank/DDBJ databases">
        <title>Genome sequence of Clavibacter michiganensis subsp. michiganensis strain CASJ007.</title>
        <authorList>
            <person name="Thapa S.P."/>
            <person name="Coaker G."/>
        </authorList>
    </citation>
    <scope>NUCLEOTIDE SEQUENCE [LARGE SCALE GENOMIC DNA]</scope>
    <source>
        <strain evidence="2">CASJ007</strain>
    </source>
</reference>
<sequence length="288" mass="30358">MFGQAASWQTVCRSSVFTSCWRAWYSGPMRAVVLIQPGFLSMGVSALRTSRRSMRRPSGAVAAVMRGLRRRRRGERWRAWRIRSRRGRARGAGGGGGRRRRRDRAAEEAADRGDAGVADAARDDAVVGVERVAAVEGEAVHRDPLGDADPDGGDLLVAGAPVGGCAADPDAGAAVDAVRRDVEVGEEGDERVLEAAHVGHDVEGLGQPHDRVADELPRPVPGDASAAVDVDDGRAVARPVLRLGASPRGVHAGVLEEDDGVLRPARDDVGMQGTLTLEGLDVRHGVGA</sequence>
<dbReference type="AlphaFoldDB" id="A0A251XGU0"/>
<dbReference type="EMBL" id="MDHH01000003">
    <property type="protein sequence ID" value="OUE01504.1"/>
    <property type="molecule type" value="Genomic_DNA"/>
</dbReference>
<proteinExistence type="predicted"/>
<organism evidence="2 3">
    <name type="scientific">Clavibacter michiganensis subsp. michiganensis</name>
    <dbReference type="NCBI Taxonomy" id="33013"/>
    <lineage>
        <taxon>Bacteria</taxon>
        <taxon>Bacillati</taxon>
        <taxon>Actinomycetota</taxon>
        <taxon>Actinomycetes</taxon>
        <taxon>Micrococcales</taxon>
        <taxon>Microbacteriaceae</taxon>
        <taxon>Clavibacter</taxon>
    </lineage>
</organism>
<evidence type="ECO:0000313" key="2">
    <source>
        <dbReference type="EMBL" id="OUE01504.1"/>
    </source>
</evidence>
<name>A0A251XGU0_CLAMM</name>
<accession>A0A251XGU0</accession>